<keyword evidence="3" id="KW-1133">Transmembrane helix</keyword>
<dbReference type="EMBL" id="JAAIKR010000008">
    <property type="protein sequence ID" value="MBR9728266.1"/>
    <property type="molecule type" value="Genomic_DNA"/>
</dbReference>
<dbReference type="PANTHER" id="PTHR45138">
    <property type="entry name" value="REGULATORY COMPONENTS OF SENSORY TRANSDUCTION SYSTEM"/>
    <property type="match status" value="1"/>
</dbReference>
<dbReference type="InterPro" id="IPR029787">
    <property type="entry name" value="Nucleotide_cyclase"/>
</dbReference>
<dbReference type="SUPFAM" id="SSF55073">
    <property type="entry name" value="Nucleotide cyclase"/>
    <property type="match status" value="1"/>
</dbReference>
<dbReference type="CDD" id="cd01949">
    <property type="entry name" value="GGDEF"/>
    <property type="match status" value="1"/>
</dbReference>
<evidence type="ECO:0000256" key="2">
    <source>
        <dbReference type="ARBA" id="ARBA00034247"/>
    </source>
</evidence>
<organism evidence="5 6">
    <name type="scientific">Shewanella intestini</name>
    <dbReference type="NCBI Taxonomy" id="2017544"/>
    <lineage>
        <taxon>Bacteria</taxon>
        <taxon>Pseudomonadati</taxon>
        <taxon>Pseudomonadota</taxon>
        <taxon>Gammaproteobacteria</taxon>
        <taxon>Alteromonadales</taxon>
        <taxon>Shewanellaceae</taxon>
        <taxon>Shewanella</taxon>
    </lineage>
</organism>
<dbReference type="Pfam" id="PF00990">
    <property type="entry name" value="GGDEF"/>
    <property type="match status" value="1"/>
</dbReference>
<evidence type="ECO:0000259" key="4">
    <source>
        <dbReference type="PROSITE" id="PS50887"/>
    </source>
</evidence>
<dbReference type="NCBIfam" id="TIGR00254">
    <property type="entry name" value="GGDEF"/>
    <property type="match status" value="1"/>
</dbReference>
<dbReference type="InterPro" id="IPR011990">
    <property type="entry name" value="TPR-like_helical_dom_sf"/>
</dbReference>
<dbReference type="InterPro" id="IPR000160">
    <property type="entry name" value="GGDEF_dom"/>
</dbReference>
<dbReference type="InterPro" id="IPR050469">
    <property type="entry name" value="Diguanylate_Cyclase"/>
</dbReference>
<dbReference type="Gene3D" id="1.25.40.10">
    <property type="entry name" value="Tetratricopeptide repeat domain"/>
    <property type="match status" value="1"/>
</dbReference>
<dbReference type="RefSeq" id="WP_153662839.1">
    <property type="nucleotide sequence ID" value="NZ_JAAIKR010000008.1"/>
</dbReference>
<evidence type="ECO:0000313" key="6">
    <source>
        <dbReference type="Proteomes" id="UP000811844"/>
    </source>
</evidence>
<sequence length="562" mass="63947">MDQELEALEANLNVNLLETEKKIATLLISHKPFSAPQRAKLLMLSSLTYLYKGEFSKADQQLNSALMLQPPPKLLTQIYLYKITTSIGLENYQQAFLLLEKNLARIEAGDDNQLKVQSYTRLLNLYLDLEAYDELYSTTQKVLALNDGQDVKSECYARLYLGVANLKLVNLSAAYDSFSQSQQYCHQHQFPLIEALSIKGQANVLFEQGRYAAALTGFLDSLARYQVFDFKVEIHDNWAFLSEIYLKLGQLDEANHYAQLVYALPHVPMNNKPQKRANEVLSILASKKQDFQAAYQHQVVAHAISVKLINEQKIKQNAYHKAQFEIVEKTRELDKLVQDYALFSKQRKILNQEKSASYLFSTVLAGTAVFLSLLLVVAWLQRNKFKKQAHYDLLTGAYNRHTGQNMAEEHFIQCQAKDNHFTVLLFDLDSIKSINECFGHATGDWVLKKVAAILIGYCRPKDTFVRLSGEAFCLFLPDTNVHEGQALAENICKTVAEIKTKLTGHQFEINMLVGISEQLEHDLSLDPLITRADAALNQAKRRGDVQVVVYQDDFEARKHPRA</sequence>
<dbReference type="InterPro" id="IPR043128">
    <property type="entry name" value="Rev_trsase/Diguanyl_cyclase"/>
</dbReference>
<keyword evidence="3" id="KW-0812">Transmembrane</keyword>
<dbReference type="Proteomes" id="UP000811844">
    <property type="component" value="Unassembled WGS sequence"/>
</dbReference>
<dbReference type="SMART" id="SM00267">
    <property type="entry name" value="GGDEF"/>
    <property type="match status" value="1"/>
</dbReference>
<protein>
    <recommendedName>
        <fullName evidence="1">diguanylate cyclase</fullName>
        <ecNumber evidence="1">2.7.7.65</ecNumber>
    </recommendedName>
</protein>
<dbReference type="EC" id="2.7.7.65" evidence="1"/>
<accession>A0ABS5I2M3</accession>
<proteinExistence type="predicted"/>
<keyword evidence="6" id="KW-1185">Reference proteome</keyword>
<dbReference type="SUPFAM" id="SSF48452">
    <property type="entry name" value="TPR-like"/>
    <property type="match status" value="1"/>
</dbReference>
<dbReference type="Gene3D" id="3.30.70.270">
    <property type="match status" value="1"/>
</dbReference>
<dbReference type="PROSITE" id="PS50887">
    <property type="entry name" value="GGDEF"/>
    <property type="match status" value="1"/>
</dbReference>
<feature type="transmembrane region" description="Helical" evidence="3">
    <location>
        <begin position="358"/>
        <end position="380"/>
    </location>
</feature>
<evidence type="ECO:0000313" key="5">
    <source>
        <dbReference type="EMBL" id="MBR9728266.1"/>
    </source>
</evidence>
<dbReference type="PANTHER" id="PTHR45138:SF9">
    <property type="entry name" value="DIGUANYLATE CYCLASE DGCM-RELATED"/>
    <property type="match status" value="1"/>
</dbReference>
<name>A0ABS5I2M3_9GAMM</name>
<reference evidence="5 6" key="1">
    <citation type="submission" date="2020-02" db="EMBL/GenBank/DDBJ databases">
        <title>Shewanella WXL01 sp. nov., a marine bacterium isolated from green algae in Luhuitou Fringing Reef (Northern South China Sea).</title>
        <authorList>
            <person name="Wang X."/>
        </authorList>
    </citation>
    <scope>NUCLEOTIDE SEQUENCE [LARGE SCALE GENOMIC DNA]</scope>
    <source>
        <strain evidence="5 6">MCCC 1A01895</strain>
    </source>
</reference>
<comment type="catalytic activity">
    <reaction evidence="2">
        <text>2 GTP = 3',3'-c-di-GMP + 2 diphosphate</text>
        <dbReference type="Rhea" id="RHEA:24898"/>
        <dbReference type="ChEBI" id="CHEBI:33019"/>
        <dbReference type="ChEBI" id="CHEBI:37565"/>
        <dbReference type="ChEBI" id="CHEBI:58805"/>
        <dbReference type="EC" id="2.7.7.65"/>
    </reaction>
</comment>
<feature type="domain" description="GGDEF" evidence="4">
    <location>
        <begin position="419"/>
        <end position="552"/>
    </location>
</feature>
<gene>
    <name evidence="5" type="ORF">G3R48_09800</name>
</gene>
<comment type="caution">
    <text evidence="5">The sequence shown here is derived from an EMBL/GenBank/DDBJ whole genome shotgun (WGS) entry which is preliminary data.</text>
</comment>
<evidence type="ECO:0000256" key="1">
    <source>
        <dbReference type="ARBA" id="ARBA00012528"/>
    </source>
</evidence>
<keyword evidence="3" id="KW-0472">Membrane</keyword>
<evidence type="ECO:0000256" key="3">
    <source>
        <dbReference type="SAM" id="Phobius"/>
    </source>
</evidence>